<reference evidence="4 5" key="1">
    <citation type="submission" date="2016-09" db="EMBL/GenBank/DDBJ databases">
        <title>The draft genome of Dichanthelium oligosanthes: A C3 panicoid grass species.</title>
        <authorList>
            <person name="Studer A.J."/>
            <person name="Schnable J.C."/>
            <person name="Brutnell T.P."/>
        </authorList>
    </citation>
    <scope>NUCLEOTIDE SEQUENCE [LARGE SCALE GENOMIC DNA]</scope>
    <source>
        <strain evidence="5">cv. Kellogg 1175</strain>
        <tissue evidence="4">Leaf</tissue>
    </source>
</reference>
<gene>
    <name evidence="4" type="ORF">BAE44_0022813</name>
</gene>
<accession>A0A1E5UTM8</accession>
<organism evidence="4 5">
    <name type="scientific">Dichanthelium oligosanthes</name>
    <dbReference type="NCBI Taxonomy" id="888268"/>
    <lineage>
        <taxon>Eukaryota</taxon>
        <taxon>Viridiplantae</taxon>
        <taxon>Streptophyta</taxon>
        <taxon>Embryophyta</taxon>
        <taxon>Tracheophyta</taxon>
        <taxon>Spermatophyta</taxon>
        <taxon>Magnoliopsida</taxon>
        <taxon>Liliopsida</taxon>
        <taxon>Poales</taxon>
        <taxon>Poaceae</taxon>
        <taxon>PACMAD clade</taxon>
        <taxon>Panicoideae</taxon>
        <taxon>Panicodae</taxon>
        <taxon>Paniceae</taxon>
        <taxon>Dichantheliinae</taxon>
        <taxon>Dichanthelium</taxon>
    </lineage>
</organism>
<keyword evidence="5" id="KW-1185">Reference proteome</keyword>
<evidence type="ECO:0000256" key="2">
    <source>
        <dbReference type="RuleBase" id="RU003829"/>
    </source>
</evidence>
<dbReference type="EMBL" id="LWDX02063790">
    <property type="protein sequence ID" value="OEL16168.1"/>
    <property type="molecule type" value="Genomic_DNA"/>
</dbReference>
<feature type="domain" description="Cullin family profile" evidence="3">
    <location>
        <begin position="223"/>
        <end position="371"/>
    </location>
</feature>
<dbReference type="Proteomes" id="UP000095767">
    <property type="component" value="Unassembled WGS sequence"/>
</dbReference>
<protein>
    <submittedName>
        <fullName evidence="4">Cullin-1</fullName>
    </submittedName>
</protein>
<dbReference type="Pfam" id="PF00888">
    <property type="entry name" value="Cullin"/>
    <property type="match status" value="1"/>
</dbReference>
<name>A0A1E5UTM8_9POAL</name>
<dbReference type="GO" id="GO:0006511">
    <property type="term" value="P:ubiquitin-dependent protein catabolic process"/>
    <property type="evidence" value="ECO:0007669"/>
    <property type="project" value="InterPro"/>
</dbReference>
<dbReference type="AlphaFoldDB" id="A0A1E5UTM8"/>
<feature type="non-terminal residue" evidence="4">
    <location>
        <position position="511"/>
    </location>
</feature>
<sequence>MEAHRSPQVLLRPMLVRRIVRGFGLRCQAYRRGEELSIYFPVCPLHHYNFGFPQEVQTESLAQYDTPLLEKEHPGCFALPNILCFIEIMFDENMACCCRLRIFLGCIGSSPKSSTVLAAFKRQRRRILGSWRNRFLCGESSSFMANMTLMYQNVSRSIHTSIRHLKKPLRSSVRMVSLGCSRAELLAPICNNITPYLRAESIEAARENVEDLSRIHKFSKITRGLEPISSMFKTHVTNAGTTLVKKAEDSANDKVVRLLAYISDKVLFAEFYRKKLARRLLFDKSANDEHEGSILTKLKQQCGASFLQKWRGMVTNLTITRDHQTKVEEFVAGHPELNPGIDLVVTVLATGLWASYQTFDINLPAEMVSSLFDHFESTITFVSWNMLAQCSYLKWIYLCICQCLLGEMCRGFQGVLPNKNKAQEAYLDIFLGNLCCDANIAFLFMLQIPIPPVDEKKKAVHIMKRRKVMGHEQLVAECVEQLSHMFECSGDNMLGDLTVASEVDICLLQLK</sequence>
<dbReference type="InterPro" id="IPR036388">
    <property type="entry name" value="WH-like_DNA-bd_sf"/>
</dbReference>
<evidence type="ECO:0000313" key="4">
    <source>
        <dbReference type="EMBL" id="OEL16168.1"/>
    </source>
</evidence>
<dbReference type="Gene3D" id="1.10.10.10">
    <property type="entry name" value="Winged helix-like DNA-binding domain superfamily/Winged helix DNA-binding domain"/>
    <property type="match status" value="1"/>
</dbReference>
<dbReference type="Gene3D" id="1.20.1310.10">
    <property type="entry name" value="Cullin Repeats"/>
    <property type="match status" value="1"/>
</dbReference>
<evidence type="ECO:0000313" key="5">
    <source>
        <dbReference type="Proteomes" id="UP000095767"/>
    </source>
</evidence>
<dbReference type="PROSITE" id="PS50069">
    <property type="entry name" value="CULLIN_2"/>
    <property type="match status" value="1"/>
</dbReference>
<dbReference type="InterPro" id="IPR036317">
    <property type="entry name" value="Cullin_homology_sf"/>
</dbReference>
<dbReference type="GO" id="GO:0031625">
    <property type="term" value="F:ubiquitin protein ligase binding"/>
    <property type="evidence" value="ECO:0007669"/>
    <property type="project" value="InterPro"/>
</dbReference>
<comment type="caution">
    <text evidence="4">The sequence shown here is derived from an EMBL/GenBank/DDBJ whole genome shotgun (WGS) entry which is preliminary data.</text>
</comment>
<proteinExistence type="inferred from homology"/>
<dbReference type="SUPFAM" id="SSF75632">
    <property type="entry name" value="Cullin homology domain"/>
    <property type="match status" value="1"/>
</dbReference>
<dbReference type="InterPro" id="IPR045093">
    <property type="entry name" value="Cullin"/>
</dbReference>
<evidence type="ECO:0000256" key="1">
    <source>
        <dbReference type="PROSITE-ProRule" id="PRU00330"/>
    </source>
</evidence>
<dbReference type="STRING" id="888268.A0A1E5UTM8"/>
<evidence type="ECO:0000259" key="3">
    <source>
        <dbReference type="PROSITE" id="PS50069"/>
    </source>
</evidence>
<comment type="similarity">
    <text evidence="1 2">Belongs to the cullin family.</text>
</comment>
<dbReference type="InterPro" id="IPR016158">
    <property type="entry name" value="Cullin_homology"/>
</dbReference>
<dbReference type="OrthoDB" id="27073at2759"/>
<dbReference type="PANTHER" id="PTHR11932">
    <property type="entry name" value="CULLIN"/>
    <property type="match status" value="1"/>
</dbReference>
<dbReference type="SMART" id="SM00182">
    <property type="entry name" value="CULLIN"/>
    <property type="match status" value="1"/>
</dbReference>
<dbReference type="InterPro" id="IPR001373">
    <property type="entry name" value="Cullin_N"/>
</dbReference>